<dbReference type="PANTHER" id="PTHR33164">
    <property type="entry name" value="TRANSCRIPTIONAL REGULATOR, MARR FAMILY"/>
    <property type="match status" value="1"/>
</dbReference>
<proteinExistence type="predicted"/>
<gene>
    <name evidence="2" type="ORF">FC90_GL000077</name>
</gene>
<protein>
    <submittedName>
        <fullName evidence="2">MarR family protein</fullName>
    </submittedName>
</protein>
<dbReference type="InterPro" id="IPR036388">
    <property type="entry name" value="WH-like_DNA-bd_sf"/>
</dbReference>
<dbReference type="EMBL" id="AYZB01000009">
    <property type="protein sequence ID" value="KRM23613.1"/>
    <property type="molecule type" value="Genomic_DNA"/>
</dbReference>
<organism evidence="2 3">
    <name type="scientific">Latilactobacillus graminis DSM 20719</name>
    <dbReference type="NCBI Taxonomy" id="1423752"/>
    <lineage>
        <taxon>Bacteria</taxon>
        <taxon>Bacillati</taxon>
        <taxon>Bacillota</taxon>
        <taxon>Bacilli</taxon>
        <taxon>Lactobacillales</taxon>
        <taxon>Lactobacillaceae</taxon>
        <taxon>Latilactobacillus</taxon>
    </lineage>
</organism>
<dbReference type="PROSITE" id="PS50995">
    <property type="entry name" value="HTH_MARR_2"/>
    <property type="match status" value="1"/>
</dbReference>
<dbReference type="InterPro" id="IPR036390">
    <property type="entry name" value="WH_DNA-bd_sf"/>
</dbReference>
<accession>A0AA89I168</accession>
<reference evidence="2 3" key="1">
    <citation type="journal article" date="2015" name="Genome Announc.">
        <title>Expanding the biotechnology potential of lactobacilli through comparative genomics of 213 strains and associated genera.</title>
        <authorList>
            <person name="Sun Z."/>
            <person name="Harris H.M."/>
            <person name="McCann A."/>
            <person name="Guo C."/>
            <person name="Argimon S."/>
            <person name="Zhang W."/>
            <person name="Yang X."/>
            <person name="Jeffery I.B."/>
            <person name="Cooney J.C."/>
            <person name="Kagawa T.F."/>
            <person name="Liu W."/>
            <person name="Song Y."/>
            <person name="Salvetti E."/>
            <person name="Wrobel A."/>
            <person name="Rasinkangas P."/>
            <person name="Parkhill J."/>
            <person name="Rea M.C."/>
            <person name="O'Sullivan O."/>
            <person name="Ritari J."/>
            <person name="Douillard F.P."/>
            <person name="Paul Ross R."/>
            <person name="Yang R."/>
            <person name="Briner A.E."/>
            <person name="Felis G.E."/>
            <person name="de Vos W.M."/>
            <person name="Barrangou R."/>
            <person name="Klaenhammer T.R."/>
            <person name="Caufield P.W."/>
            <person name="Cui Y."/>
            <person name="Zhang H."/>
            <person name="O'Toole P.W."/>
        </authorList>
    </citation>
    <scope>NUCLEOTIDE SEQUENCE [LARGE SCALE GENOMIC DNA]</scope>
    <source>
        <strain evidence="2 3">DSM 20719</strain>
    </source>
</reference>
<dbReference type="GO" id="GO:0006950">
    <property type="term" value="P:response to stress"/>
    <property type="evidence" value="ECO:0007669"/>
    <property type="project" value="TreeGrafter"/>
</dbReference>
<evidence type="ECO:0000313" key="3">
    <source>
        <dbReference type="Proteomes" id="UP000050823"/>
    </source>
</evidence>
<dbReference type="Gene3D" id="1.10.10.10">
    <property type="entry name" value="Winged helix-like DNA-binding domain superfamily/Winged helix DNA-binding domain"/>
    <property type="match status" value="1"/>
</dbReference>
<dbReference type="Pfam" id="PF01047">
    <property type="entry name" value="MarR"/>
    <property type="match status" value="1"/>
</dbReference>
<dbReference type="Proteomes" id="UP000050823">
    <property type="component" value="Unassembled WGS sequence"/>
</dbReference>
<feature type="domain" description="HTH marR-type" evidence="1">
    <location>
        <begin position="22"/>
        <end position="158"/>
    </location>
</feature>
<comment type="caution">
    <text evidence="2">The sequence shown here is derived from an EMBL/GenBank/DDBJ whole genome shotgun (WGS) entry which is preliminary data.</text>
</comment>
<dbReference type="PRINTS" id="PR00598">
    <property type="entry name" value="HTHMARR"/>
</dbReference>
<dbReference type="SUPFAM" id="SSF46785">
    <property type="entry name" value="Winged helix' DNA-binding domain"/>
    <property type="match status" value="1"/>
</dbReference>
<sequence>MHNKLDSLKRGKTMTTNKYSDDWEVITHLSLIYRWIVSNLSDFVSGESLNYKVSFDQFLIMYEISTNENLTGSKLAKTMSVSRSAISRQCRLLKENGYVVEEHLQSDQRVKFLSLTKQGQDVLDRLVSRYVEKYREIESQMGRDKVEGLIEFIDQFYLNIIEPSEYQDNKMGRSFLNKVKQMNEASIE</sequence>
<dbReference type="InterPro" id="IPR000835">
    <property type="entry name" value="HTH_MarR-typ"/>
</dbReference>
<dbReference type="PANTHER" id="PTHR33164:SF102">
    <property type="entry name" value="TRANSCRIPTIONAL REGULATORY PROTEIN"/>
    <property type="match status" value="1"/>
</dbReference>
<evidence type="ECO:0000313" key="2">
    <source>
        <dbReference type="EMBL" id="KRM23613.1"/>
    </source>
</evidence>
<dbReference type="SMART" id="SM00347">
    <property type="entry name" value="HTH_MARR"/>
    <property type="match status" value="1"/>
</dbReference>
<name>A0AA89I168_9LACO</name>
<dbReference type="GO" id="GO:0003700">
    <property type="term" value="F:DNA-binding transcription factor activity"/>
    <property type="evidence" value="ECO:0007669"/>
    <property type="project" value="InterPro"/>
</dbReference>
<dbReference type="AlphaFoldDB" id="A0AA89I168"/>
<dbReference type="InterPro" id="IPR039422">
    <property type="entry name" value="MarR/SlyA-like"/>
</dbReference>
<evidence type="ECO:0000259" key="1">
    <source>
        <dbReference type="PROSITE" id="PS50995"/>
    </source>
</evidence>